<feature type="region of interest" description="Disordered" evidence="1">
    <location>
        <begin position="67"/>
        <end position="99"/>
    </location>
</feature>
<evidence type="ECO:0000313" key="3">
    <source>
        <dbReference type="Proteomes" id="UP000008370"/>
    </source>
</evidence>
<name>K5VN76_PHACS</name>
<protein>
    <submittedName>
        <fullName evidence="2">Uncharacterized protein</fullName>
    </submittedName>
</protein>
<dbReference type="EMBL" id="JH931504">
    <property type="protein sequence ID" value="EKM48049.1"/>
    <property type="molecule type" value="Genomic_DNA"/>
</dbReference>
<dbReference type="InParanoid" id="K5VN76"/>
<dbReference type="Proteomes" id="UP000008370">
    <property type="component" value="Unassembled WGS sequence"/>
</dbReference>
<dbReference type="HOGENOM" id="CLU_1525706_0_0_1"/>
<evidence type="ECO:0000313" key="2">
    <source>
        <dbReference type="EMBL" id="EKM48049.1"/>
    </source>
</evidence>
<proteinExistence type="predicted"/>
<accession>K5VN76</accession>
<dbReference type="KEGG" id="pco:PHACADRAFT_34038"/>
<evidence type="ECO:0000256" key="1">
    <source>
        <dbReference type="SAM" id="MobiDB-lite"/>
    </source>
</evidence>
<dbReference type="RefSeq" id="XP_007403399.1">
    <property type="nucleotide sequence ID" value="XM_007403337.1"/>
</dbReference>
<keyword evidence="3" id="KW-1185">Reference proteome</keyword>
<gene>
    <name evidence="2" type="ORF">PHACADRAFT_34038</name>
</gene>
<dbReference type="AlphaFoldDB" id="K5VN76"/>
<dbReference type="GeneID" id="18919880"/>
<sequence length="176" mass="19006">MPSGRRIYVCHCGIFCKTPTEVSHTTYANHQRAVEAVSGTVLPAFQPTSAELQAVYAQRSAENAGLAASSSRKRMLAGPEDMSSGSGSGTGKRRKAAKRAVAEDQEMHMRALDGAWDSPVPQEGVWAATAHSTENLGSDEEEHESDHLHAILISTAYLVTSATFWILSTRTTSDWD</sequence>
<reference evidence="2 3" key="1">
    <citation type="journal article" date="2012" name="BMC Genomics">
        <title>Comparative genomics of the white-rot fungi, Phanerochaete carnosa and P. chrysosporium, to elucidate the genetic basis of the distinct wood types they colonize.</title>
        <authorList>
            <person name="Suzuki H."/>
            <person name="MacDonald J."/>
            <person name="Syed K."/>
            <person name="Salamov A."/>
            <person name="Hori C."/>
            <person name="Aerts A."/>
            <person name="Henrissat B."/>
            <person name="Wiebenga A."/>
            <person name="vanKuyk P.A."/>
            <person name="Barry K."/>
            <person name="Lindquist E."/>
            <person name="LaButti K."/>
            <person name="Lapidus A."/>
            <person name="Lucas S."/>
            <person name="Coutinho P."/>
            <person name="Gong Y."/>
            <person name="Samejima M."/>
            <person name="Mahadevan R."/>
            <person name="Abou-Zaid M."/>
            <person name="de Vries R.P."/>
            <person name="Igarashi K."/>
            <person name="Yadav J.S."/>
            <person name="Grigoriev I.V."/>
            <person name="Master E.R."/>
        </authorList>
    </citation>
    <scope>NUCLEOTIDE SEQUENCE [LARGE SCALE GENOMIC DNA]</scope>
    <source>
        <strain evidence="2 3">HHB-10118-sp</strain>
    </source>
</reference>
<organism evidence="2 3">
    <name type="scientific">Phanerochaete carnosa (strain HHB-10118-sp)</name>
    <name type="common">White-rot fungus</name>
    <name type="synonym">Peniophora carnosa</name>
    <dbReference type="NCBI Taxonomy" id="650164"/>
    <lineage>
        <taxon>Eukaryota</taxon>
        <taxon>Fungi</taxon>
        <taxon>Dikarya</taxon>
        <taxon>Basidiomycota</taxon>
        <taxon>Agaricomycotina</taxon>
        <taxon>Agaricomycetes</taxon>
        <taxon>Polyporales</taxon>
        <taxon>Phanerochaetaceae</taxon>
        <taxon>Phanerochaete</taxon>
    </lineage>
</organism>